<dbReference type="EMBL" id="BMAV01021603">
    <property type="protein sequence ID" value="GFY75764.1"/>
    <property type="molecule type" value="Genomic_DNA"/>
</dbReference>
<protein>
    <submittedName>
        <fullName evidence="1">Uncharacterized protein</fullName>
    </submittedName>
</protein>
<comment type="caution">
    <text evidence="1">The sequence shown here is derived from an EMBL/GenBank/DDBJ whole genome shotgun (WGS) entry which is preliminary data.</text>
</comment>
<name>A0A8X6YU47_9ARAC</name>
<sequence>MMVAVSRAEDDAIVCFCSLGDLGSNGLSLLELDDYFSEELSYVDDHGFILRPEYGNGISKYISPSSEGTHRNFARLTNFLRSRA</sequence>
<evidence type="ECO:0000313" key="1">
    <source>
        <dbReference type="EMBL" id="GFY75764.1"/>
    </source>
</evidence>
<accession>A0A8X6YU47</accession>
<proteinExistence type="predicted"/>
<gene>
    <name evidence="1" type="ORF">TNIN_33221</name>
</gene>
<dbReference type="Proteomes" id="UP000886998">
    <property type="component" value="Unassembled WGS sequence"/>
</dbReference>
<keyword evidence="2" id="KW-1185">Reference proteome</keyword>
<evidence type="ECO:0000313" key="2">
    <source>
        <dbReference type="Proteomes" id="UP000886998"/>
    </source>
</evidence>
<reference evidence="1" key="1">
    <citation type="submission" date="2020-08" db="EMBL/GenBank/DDBJ databases">
        <title>Multicomponent nature underlies the extraordinary mechanical properties of spider dragline silk.</title>
        <authorList>
            <person name="Kono N."/>
            <person name="Nakamura H."/>
            <person name="Mori M."/>
            <person name="Yoshida Y."/>
            <person name="Ohtoshi R."/>
            <person name="Malay A.D."/>
            <person name="Moran D.A.P."/>
            <person name="Tomita M."/>
            <person name="Numata K."/>
            <person name="Arakawa K."/>
        </authorList>
    </citation>
    <scope>NUCLEOTIDE SEQUENCE</scope>
</reference>
<organism evidence="1 2">
    <name type="scientific">Trichonephila inaurata madagascariensis</name>
    <dbReference type="NCBI Taxonomy" id="2747483"/>
    <lineage>
        <taxon>Eukaryota</taxon>
        <taxon>Metazoa</taxon>
        <taxon>Ecdysozoa</taxon>
        <taxon>Arthropoda</taxon>
        <taxon>Chelicerata</taxon>
        <taxon>Arachnida</taxon>
        <taxon>Araneae</taxon>
        <taxon>Araneomorphae</taxon>
        <taxon>Entelegynae</taxon>
        <taxon>Araneoidea</taxon>
        <taxon>Nephilidae</taxon>
        <taxon>Trichonephila</taxon>
        <taxon>Trichonephila inaurata</taxon>
    </lineage>
</organism>
<dbReference type="AlphaFoldDB" id="A0A8X6YU47"/>